<dbReference type="PRINTS" id="PR00081">
    <property type="entry name" value="GDHRDH"/>
</dbReference>
<evidence type="ECO:0000313" key="4">
    <source>
        <dbReference type="EMBL" id="SEN95458.1"/>
    </source>
</evidence>
<evidence type="ECO:0000313" key="5">
    <source>
        <dbReference type="Proteomes" id="UP000199054"/>
    </source>
</evidence>
<dbReference type="GO" id="GO:0016616">
    <property type="term" value="F:oxidoreductase activity, acting on the CH-OH group of donors, NAD or NADP as acceptor"/>
    <property type="evidence" value="ECO:0007669"/>
    <property type="project" value="TreeGrafter"/>
</dbReference>
<proteinExistence type="inferred from homology"/>
<dbReference type="PRINTS" id="PR00080">
    <property type="entry name" value="SDRFAMILY"/>
</dbReference>
<dbReference type="PANTHER" id="PTHR42760:SF37">
    <property type="entry name" value="CLAVALDEHYDE DEHYDROGENASE"/>
    <property type="match status" value="1"/>
</dbReference>
<accession>A0A1H8KSR8</accession>
<dbReference type="SUPFAM" id="SSF51735">
    <property type="entry name" value="NAD(P)-binding Rossmann-fold domains"/>
    <property type="match status" value="1"/>
</dbReference>
<dbReference type="OrthoDB" id="9810734at2"/>
<dbReference type="InterPro" id="IPR036291">
    <property type="entry name" value="NAD(P)-bd_dom_sf"/>
</dbReference>
<sequence length="250" mass="25586">MVNLEGKVVLITGASRGIGAAAARAFAKAGALVGVMARNEAAARALAAGIGGMALSGDVSRAADVERAVAALHERFGRLDILVNNAGVIGPIGDIAATDPEAWGQAIDVNLKGVFHGMRAALPVMRAQGGGTILTVGSGAAHAPQEGWSAYCASKAGAYMLTRTLDHEARADGIRAISLSPGTVATDMQAAIRSSGINPVSQLDWSVHIPPEWPARALVWLCGPGGDAFLGDEVSLRDETIRRRIGLVPG</sequence>
<dbReference type="RefSeq" id="WP_090614312.1">
    <property type="nucleotide sequence ID" value="NZ_CP067126.1"/>
</dbReference>
<dbReference type="FunFam" id="3.40.50.720:FF:000084">
    <property type="entry name" value="Short-chain dehydrogenase reductase"/>
    <property type="match status" value="1"/>
</dbReference>
<keyword evidence="2" id="KW-0560">Oxidoreductase</keyword>
<dbReference type="Proteomes" id="UP000199054">
    <property type="component" value="Unassembled WGS sequence"/>
</dbReference>
<protein>
    <submittedName>
        <fullName evidence="4">NADP-dependent 3-hydroxy acid dehydrogenase YdfG</fullName>
    </submittedName>
</protein>
<dbReference type="InterPro" id="IPR002347">
    <property type="entry name" value="SDR_fam"/>
</dbReference>
<evidence type="ECO:0000256" key="2">
    <source>
        <dbReference type="ARBA" id="ARBA00023002"/>
    </source>
</evidence>
<dbReference type="PANTHER" id="PTHR42760">
    <property type="entry name" value="SHORT-CHAIN DEHYDROGENASES/REDUCTASES FAMILY MEMBER"/>
    <property type="match status" value="1"/>
</dbReference>
<name>A0A1H8KSR8_9RHOB</name>
<dbReference type="STRING" id="34002.SAMN04489859_102410"/>
<evidence type="ECO:0000256" key="1">
    <source>
        <dbReference type="ARBA" id="ARBA00006484"/>
    </source>
</evidence>
<dbReference type="EMBL" id="FODE01000024">
    <property type="protein sequence ID" value="SEN95458.1"/>
    <property type="molecule type" value="Genomic_DNA"/>
</dbReference>
<evidence type="ECO:0000256" key="3">
    <source>
        <dbReference type="RuleBase" id="RU000363"/>
    </source>
</evidence>
<dbReference type="AlphaFoldDB" id="A0A1H8KSR8"/>
<organism evidence="4 5">
    <name type="scientific">Paracoccus alcaliphilus</name>
    <dbReference type="NCBI Taxonomy" id="34002"/>
    <lineage>
        <taxon>Bacteria</taxon>
        <taxon>Pseudomonadati</taxon>
        <taxon>Pseudomonadota</taxon>
        <taxon>Alphaproteobacteria</taxon>
        <taxon>Rhodobacterales</taxon>
        <taxon>Paracoccaceae</taxon>
        <taxon>Paracoccus</taxon>
    </lineage>
</organism>
<dbReference type="CDD" id="cd05233">
    <property type="entry name" value="SDR_c"/>
    <property type="match status" value="1"/>
</dbReference>
<dbReference type="Gene3D" id="3.40.50.720">
    <property type="entry name" value="NAD(P)-binding Rossmann-like Domain"/>
    <property type="match status" value="1"/>
</dbReference>
<reference evidence="4 5" key="1">
    <citation type="submission" date="2016-10" db="EMBL/GenBank/DDBJ databases">
        <authorList>
            <person name="de Groot N.N."/>
        </authorList>
    </citation>
    <scope>NUCLEOTIDE SEQUENCE [LARGE SCALE GENOMIC DNA]</scope>
    <source>
        <strain evidence="4 5">DSM 8512</strain>
    </source>
</reference>
<comment type="similarity">
    <text evidence="1 3">Belongs to the short-chain dehydrogenases/reductases (SDR) family.</text>
</comment>
<dbReference type="Pfam" id="PF00106">
    <property type="entry name" value="adh_short"/>
    <property type="match status" value="1"/>
</dbReference>
<keyword evidence="5" id="KW-1185">Reference proteome</keyword>
<gene>
    <name evidence="4" type="ORF">SAMN04489859_102410</name>
</gene>